<dbReference type="EMBL" id="BARV01039065">
    <property type="protein sequence ID" value="GAI53681.1"/>
    <property type="molecule type" value="Genomic_DNA"/>
</dbReference>
<evidence type="ECO:0000313" key="1">
    <source>
        <dbReference type="EMBL" id="GAI53681.1"/>
    </source>
</evidence>
<gene>
    <name evidence="1" type="ORF">S06H3_59986</name>
</gene>
<organism evidence="1">
    <name type="scientific">marine sediment metagenome</name>
    <dbReference type="NCBI Taxonomy" id="412755"/>
    <lineage>
        <taxon>unclassified sequences</taxon>
        <taxon>metagenomes</taxon>
        <taxon>ecological metagenomes</taxon>
    </lineage>
</organism>
<sequence>MQSKTNGLFGADNIPTGVHNIQGIIYNGVIFEYEGANSVLITRQGVSGVDINLYPESIHSQSKIMYGKMYEDRAKTMPLSSKGIILYPWPWGQPNPGQKISKIITSQDGSYGFSNTSGWERYFISIDYGGGTIKDIDNGESYFSVNRDSGNGKLGVVRKDGYLNE</sequence>
<comment type="caution">
    <text evidence="1">The sequence shown here is derived from an EMBL/GenBank/DDBJ whole genome shotgun (WGS) entry which is preliminary data.</text>
</comment>
<reference evidence="1" key="1">
    <citation type="journal article" date="2014" name="Front. Microbiol.">
        <title>High frequency of phylogenetically diverse reductive dehalogenase-homologous genes in deep subseafloor sedimentary metagenomes.</title>
        <authorList>
            <person name="Kawai M."/>
            <person name="Futagami T."/>
            <person name="Toyoda A."/>
            <person name="Takaki Y."/>
            <person name="Nishi S."/>
            <person name="Hori S."/>
            <person name="Arai W."/>
            <person name="Tsubouchi T."/>
            <person name="Morono Y."/>
            <person name="Uchiyama I."/>
            <person name="Ito T."/>
            <person name="Fujiyama A."/>
            <person name="Inagaki F."/>
            <person name="Takami H."/>
        </authorList>
    </citation>
    <scope>NUCLEOTIDE SEQUENCE</scope>
    <source>
        <strain evidence="1">Expedition CK06-06</strain>
    </source>
</reference>
<dbReference type="AlphaFoldDB" id="X1QFU1"/>
<name>X1QFU1_9ZZZZ</name>
<proteinExistence type="predicted"/>
<accession>X1QFU1</accession>
<protein>
    <submittedName>
        <fullName evidence="1">Uncharacterized protein</fullName>
    </submittedName>
</protein>